<reference evidence="3 4" key="1">
    <citation type="submission" date="2022-07" db="EMBL/GenBank/DDBJ databases">
        <title>Genome-wide signatures of adaptation to extreme environments.</title>
        <authorList>
            <person name="Cho C.H."/>
            <person name="Yoon H.S."/>
        </authorList>
    </citation>
    <scope>NUCLEOTIDE SEQUENCE [LARGE SCALE GENOMIC DNA]</scope>
    <source>
        <strain evidence="3 4">108.79 E11</strain>
    </source>
</reference>
<gene>
    <name evidence="3" type="ORF">GAYE_SCF01G1937</name>
</gene>
<keyword evidence="4" id="KW-1185">Reference proteome</keyword>
<dbReference type="EMBL" id="JANCYU010000021">
    <property type="protein sequence ID" value="KAK4524038.1"/>
    <property type="molecule type" value="Genomic_DNA"/>
</dbReference>
<feature type="compositionally biased region" description="Low complexity" evidence="2">
    <location>
        <begin position="557"/>
        <end position="576"/>
    </location>
</feature>
<feature type="compositionally biased region" description="Polar residues" evidence="2">
    <location>
        <begin position="711"/>
        <end position="727"/>
    </location>
</feature>
<dbReference type="Gene3D" id="1.25.40.10">
    <property type="entry name" value="Tetratricopeptide repeat domain"/>
    <property type="match status" value="1"/>
</dbReference>
<dbReference type="InterPro" id="IPR011990">
    <property type="entry name" value="TPR-like_helical_dom_sf"/>
</dbReference>
<dbReference type="SUPFAM" id="SSF48452">
    <property type="entry name" value="TPR-like"/>
    <property type="match status" value="1"/>
</dbReference>
<evidence type="ECO:0008006" key="5">
    <source>
        <dbReference type="Google" id="ProtNLM"/>
    </source>
</evidence>
<evidence type="ECO:0000313" key="4">
    <source>
        <dbReference type="Proteomes" id="UP001300502"/>
    </source>
</evidence>
<dbReference type="PANTHER" id="PTHR12979:SF5">
    <property type="entry name" value="CCR4-NOT TRANSCRIPTION COMPLEX SUBUNIT 10"/>
    <property type="match status" value="1"/>
</dbReference>
<dbReference type="Proteomes" id="UP001300502">
    <property type="component" value="Unassembled WGS sequence"/>
</dbReference>
<feature type="compositionally biased region" description="Low complexity" evidence="2">
    <location>
        <begin position="493"/>
        <end position="508"/>
    </location>
</feature>
<dbReference type="GO" id="GO:0006402">
    <property type="term" value="P:mRNA catabolic process"/>
    <property type="evidence" value="ECO:0007669"/>
    <property type="project" value="TreeGrafter"/>
</dbReference>
<dbReference type="GO" id="GO:0017148">
    <property type="term" value="P:negative regulation of translation"/>
    <property type="evidence" value="ECO:0007669"/>
    <property type="project" value="TreeGrafter"/>
</dbReference>
<feature type="compositionally biased region" description="Basic and acidic residues" evidence="2">
    <location>
        <begin position="533"/>
        <end position="550"/>
    </location>
</feature>
<proteinExistence type="inferred from homology"/>
<dbReference type="AlphaFoldDB" id="A0AAV9I9P9"/>
<dbReference type="GO" id="GO:0030014">
    <property type="term" value="C:CCR4-NOT complex"/>
    <property type="evidence" value="ECO:0007669"/>
    <property type="project" value="InterPro"/>
</dbReference>
<name>A0AAV9I9P9_9RHOD</name>
<protein>
    <recommendedName>
        <fullName evidence="5">CCR4-NOT transcription complex subunit 10</fullName>
    </recommendedName>
</protein>
<evidence type="ECO:0000313" key="3">
    <source>
        <dbReference type="EMBL" id="KAK4524038.1"/>
    </source>
</evidence>
<evidence type="ECO:0000256" key="1">
    <source>
        <dbReference type="ARBA" id="ARBA00010080"/>
    </source>
</evidence>
<feature type="region of interest" description="Disordered" evidence="2">
    <location>
        <begin position="493"/>
        <end position="584"/>
    </location>
</feature>
<comment type="similarity">
    <text evidence="1">Belongs to the CNOT10 family.</text>
</comment>
<feature type="compositionally biased region" description="Basic and acidic residues" evidence="2">
    <location>
        <begin position="511"/>
        <end position="523"/>
    </location>
</feature>
<comment type="caution">
    <text evidence="3">The sequence shown here is derived from an EMBL/GenBank/DDBJ whole genome shotgun (WGS) entry which is preliminary data.</text>
</comment>
<dbReference type="PANTHER" id="PTHR12979">
    <property type="entry name" value="CCR4-NOT TRANSCRIPTION COMPLEX SUBUNIT 10"/>
    <property type="match status" value="1"/>
</dbReference>
<accession>A0AAV9I9P9</accession>
<organism evidence="3 4">
    <name type="scientific">Galdieria yellowstonensis</name>
    <dbReference type="NCBI Taxonomy" id="3028027"/>
    <lineage>
        <taxon>Eukaryota</taxon>
        <taxon>Rhodophyta</taxon>
        <taxon>Bangiophyceae</taxon>
        <taxon>Galdieriales</taxon>
        <taxon>Galdieriaceae</taxon>
        <taxon>Galdieria</taxon>
    </lineage>
</organism>
<evidence type="ECO:0000256" key="2">
    <source>
        <dbReference type="SAM" id="MobiDB-lite"/>
    </source>
</evidence>
<dbReference type="InterPro" id="IPR039740">
    <property type="entry name" value="CNOT10"/>
</dbReference>
<feature type="compositionally biased region" description="Low complexity" evidence="2">
    <location>
        <begin position="689"/>
        <end position="710"/>
    </location>
</feature>
<feature type="region of interest" description="Disordered" evidence="2">
    <location>
        <begin position="680"/>
        <end position="730"/>
    </location>
</feature>
<sequence length="830" mass="92054">MSQESDDTEAQRLAKEAFESFRNNELDKAIDIIRKLEPSDPLRSKLNNSICLYYKSRCKDPIKLLSTIAALNGKEESVETIPQCSELAPWFSESPPFEFAYAVFNEAVIAYQLHFWKRTCVLLETLYSHIGAFDDSLVFRVWLLLFDVYLRLGCSDKAAIVFGFLERTFPSVSDPEENKDGNLEVWGSPDNIMKSLFSAYPSFLFHRDKEDLQLLISYYRARLYLNLRSYKLFKKEIKSLLSNCEASGKSLVPSMLLKIRYELQRGNTRKALRLASNIPEEELEAYPSMKCILLNNVGCLHIKLGRQNLAISYLSLAQQQLSSVIYDDSKDEKQVRSVPHLSLDYSDIIAYNMGLSLLVLGEYERAAQAFWKCAETFMTSARLWIRLAECCVGFDAQMECEKESKQVNDLVEKVVGKGSKRRIVIHSPCTKNRESLEEDSKNGVRHPKLSLQYGAECARTALYLLDKKPSRPNATSLSTNDEDTHSEPVAFSASATAAATSETSNQTTMEQPKDEEHSVEQGKRQGSNSGNKSSDHESMFDIRQEADKNSEVFNEETTTPATSSTTATSGKPTGSKVVTGGASNNHEDEDVLIRESALSLLCYCCLSTCPEEALETAKELMRMSHVSPEILFLAHLYGVEALCSLGRPDEALEMLSPQILEIIEKCSKKNVSLGDVHTHPWSHSGAEMSTKTTSPAVSTSSPWSSNSYSTRLSPESNVPSVTDSSPNHHLHGVSLPNYPSSVSKGGIISRGAIGITGTAAFYVNLSSVCVLKNKLGEAAAAITRALSLMPRSSAALLMSTYIKLREGDVEGAKDILKCHRVTSGFQSLQT</sequence>